<evidence type="ECO:0000313" key="2">
    <source>
        <dbReference type="EMBL" id="KAK3863205.1"/>
    </source>
</evidence>
<sequence length="99" mass="11422">MVFNFRLSRARRTSENSEKFRIYRQPILTLAHNVTKIGMATVVLHNYLCCKTPEDYRRTEQAARQHQGGNTGNGRQPETTELCKVLHAFGVTLTMVRKK</sequence>
<proteinExistence type="predicted"/>
<reference evidence="2" key="1">
    <citation type="submission" date="2023-10" db="EMBL/GenBank/DDBJ databases">
        <title>Genome assemblies of two species of porcelain crab, Petrolisthes cinctipes and Petrolisthes manimaculis (Anomura: Porcellanidae).</title>
        <authorList>
            <person name="Angst P."/>
        </authorList>
    </citation>
    <scope>NUCLEOTIDE SEQUENCE</scope>
    <source>
        <strain evidence="2">PB745_01</strain>
        <tissue evidence="2">Gill</tissue>
    </source>
</reference>
<protein>
    <submittedName>
        <fullName evidence="2">Uncharacterized protein</fullName>
    </submittedName>
</protein>
<name>A0AAE1EWZ9_PETCI</name>
<gene>
    <name evidence="2" type="ORF">Pcinc_030995</name>
</gene>
<keyword evidence="3" id="KW-1185">Reference proteome</keyword>
<dbReference type="EMBL" id="JAWQEG010004059">
    <property type="protein sequence ID" value="KAK3863205.1"/>
    <property type="molecule type" value="Genomic_DNA"/>
</dbReference>
<dbReference type="Proteomes" id="UP001286313">
    <property type="component" value="Unassembled WGS sequence"/>
</dbReference>
<evidence type="ECO:0000313" key="3">
    <source>
        <dbReference type="Proteomes" id="UP001286313"/>
    </source>
</evidence>
<accession>A0AAE1EWZ9</accession>
<evidence type="ECO:0000256" key="1">
    <source>
        <dbReference type="SAM" id="MobiDB-lite"/>
    </source>
</evidence>
<comment type="caution">
    <text evidence="2">The sequence shown here is derived from an EMBL/GenBank/DDBJ whole genome shotgun (WGS) entry which is preliminary data.</text>
</comment>
<feature type="region of interest" description="Disordered" evidence="1">
    <location>
        <begin position="59"/>
        <end position="78"/>
    </location>
</feature>
<organism evidence="2 3">
    <name type="scientific">Petrolisthes cinctipes</name>
    <name type="common">Flat porcelain crab</name>
    <dbReference type="NCBI Taxonomy" id="88211"/>
    <lineage>
        <taxon>Eukaryota</taxon>
        <taxon>Metazoa</taxon>
        <taxon>Ecdysozoa</taxon>
        <taxon>Arthropoda</taxon>
        <taxon>Crustacea</taxon>
        <taxon>Multicrustacea</taxon>
        <taxon>Malacostraca</taxon>
        <taxon>Eumalacostraca</taxon>
        <taxon>Eucarida</taxon>
        <taxon>Decapoda</taxon>
        <taxon>Pleocyemata</taxon>
        <taxon>Anomura</taxon>
        <taxon>Galatheoidea</taxon>
        <taxon>Porcellanidae</taxon>
        <taxon>Petrolisthes</taxon>
    </lineage>
</organism>
<dbReference type="AlphaFoldDB" id="A0AAE1EWZ9"/>
<feature type="compositionally biased region" description="Polar residues" evidence="1">
    <location>
        <begin position="64"/>
        <end position="78"/>
    </location>
</feature>